<feature type="region of interest" description="Disordered" evidence="7">
    <location>
        <begin position="408"/>
        <end position="442"/>
    </location>
</feature>
<dbReference type="Pfam" id="PF00249">
    <property type="entry name" value="Myb_DNA-binding"/>
    <property type="match status" value="1"/>
</dbReference>
<evidence type="ECO:0000256" key="6">
    <source>
        <dbReference type="ARBA" id="ARBA00023242"/>
    </source>
</evidence>
<dbReference type="InterPro" id="IPR046955">
    <property type="entry name" value="PHR1-like"/>
</dbReference>
<keyword evidence="6" id="KW-0539">Nucleus</keyword>
<evidence type="ECO:0000256" key="4">
    <source>
        <dbReference type="ARBA" id="ARBA00023054"/>
    </source>
</evidence>
<reference evidence="9 10" key="1">
    <citation type="submission" date="2023-03" db="EMBL/GenBank/DDBJ databases">
        <title>WGS of Gossypium arboreum.</title>
        <authorList>
            <person name="Yu D."/>
        </authorList>
    </citation>
    <scope>NUCLEOTIDE SEQUENCE [LARGE SCALE GENOMIC DNA]</scope>
    <source>
        <tissue evidence="9">Leaf</tissue>
    </source>
</reference>
<dbReference type="Pfam" id="PF14379">
    <property type="entry name" value="Myb_CC_LHEQLE"/>
    <property type="match status" value="1"/>
</dbReference>
<keyword evidence="10" id="KW-1185">Reference proteome</keyword>
<keyword evidence="5" id="KW-0804">Transcription</keyword>
<keyword evidence="3" id="KW-0805">Transcription regulation</keyword>
<name>A0ABR0NZH3_GOSAR</name>
<dbReference type="InterPro" id="IPR009057">
    <property type="entry name" value="Homeodomain-like_sf"/>
</dbReference>
<dbReference type="Proteomes" id="UP001358586">
    <property type="component" value="Chromosome 8"/>
</dbReference>
<dbReference type="InterPro" id="IPR001005">
    <property type="entry name" value="SANT/Myb"/>
</dbReference>
<feature type="domain" description="HTH myb-type" evidence="8">
    <location>
        <begin position="232"/>
        <end position="292"/>
    </location>
</feature>
<evidence type="ECO:0000313" key="9">
    <source>
        <dbReference type="EMBL" id="KAK5810551.1"/>
    </source>
</evidence>
<dbReference type="SUPFAM" id="SSF46689">
    <property type="entry name" value="Homeodomain-like"/>
    <property type="match status" value="1"/>
</dbReference>
<dbReference type="PROSITE" id="PS51294">
    <property type="entry name" value="HTH_MYB"/>
    <property type="match status" value="1"/>
</dbReference>
<evidence type="ECO:0000313" key="10">
    <source>
        <dbReference type="Proteomes" id="UP001358586"/>
    </source>
</evidence>
<organism evidence="9 10">
    <name type="scientific">Gossypium arboreum</name>
    <name type="common">Tree cotton</name>
    <name type="synonym">Gossypium nanking</name>
    <dbReference type="NCBI Taxonomy" id="29729"/>
    <lineage>
        <taxon>Eukaryota</taxon>
        <taxon>Viridiplantae</taxon>
        <taxon>Streptophyta</taxon>
        <taxon>Embryophyta</taxon>
        <taxon>Tracheophyta</taxon>
        <taxon>Spermatophyta</taxon>
        <taxon>Magnoliopsida</taxon>
        <taxon>eudicotyledons</taxon>
        <taxon>Gunneridae</taxon>
        <taxon>Pentapetalae</taxon>
        <taxon>rosids</taxon>
        <taxon>malvids</taxon>
        <taxon>Malvales</taxon>
        <taxon>Malvaceae</taxon>
        <taxon>Malvoideae</taxon>
        <taxon>Gossypium</taxon>
    </lineage>
</organism>
<proteinExistence type="inferred from homology"/>
<dbReference type="NCBIfam" id="TIGR01557">
    <property type="entry name" value="myb_SHAQKYF"/>
    <property type="match status" value="1"/>
</dbReference>
<evidence type="ECO:0000256" key="7">
    <source>
        <dbReference type="SAM" id="MobiDB-lite"/>
    </source>
</evidence>
<dbReference type="Gene3D" id="1.10.10.60">
    <property type="entry name" value="Homeodomain-like"/>
    <property type="match status" value="1"/>
</dbReference>
<comment type="subcellular location">
    <subcellularLocation>
        <location evidence="1">Nucleus</location>
    </subcellularLocation>
</comment>
<feature type="compositionally biased region" description="Polar residues" evidence="7">
    <location>
        <begin position="408"/>
        <end position="418"/>
    </location>
</feature>
<dbReference type="InterPro" id="IPR025756">
    <property type="entry name" value="Myb_CC_LHEQLE"/>
</dbReference>
<sequence length="442" mass="50251">MSWKTLSMNMNKRILLASSKQRFDDRKNPNQKLYITSVKGAMQTSYPGPFSVHKFLNSDPIALYSAYENSPSPYFMPEHQQQEALAPISQPSMSQPHPYRFNTGLNQSWLPNSKTGNHDGNRRYNQKVAVCDPSLCGEKDDFMAFTHVPASSPCGSPQGSMYAKQSLTLKEKLQLQYLTKELEIDEIHEETPQVSSDQGIHQLGFKRNHVTSVVNMDGYIHSMNQQYTDAMAAHKQRIRWIPELHELFLNAVDQLGGPDCATPKNILKLMNVEGLSIYHVKSHLQKYRLAKGVSELKNVDQGSSRFEEKRATLIESDDHQSDGNIEREVDVVETLKMQIEVQKLLHEQLKVQKELQLQIQQQGQLLKKLMDERRHKSGSADKKMFPSENPFLFSSEIASFFQKSGSAKSITDCSSSTHSPKHKASETTESEHCQKRHRGESS</sequence>
<accession>A0ABR0NZH3</accession>
<evidence type="ECO:0000256" key="3">
    <source>
        <dbReference type="ARBA" id="ARBA00023015"/>
    </source>
</evidence>
<evidence type="ECO:0000256" key="2">
    <source>
        <dbReference type="ARBA" id="ARBA00006783"/>
    </source>
</evidence>
<dbReference type="InterPro" id="IPR017930">
    <property type="entry name" value="Myb_dom"/>
</dbReference>
<dbReference type="PANTHER" id="PTHR31499">
    <property type="entry name" value="MYB FAMILY TRANSCRIPTION FACTOR PHL11"/>
    <property type="match status" value="1"/>
</dbReference>
<evidence type="ECO:0000256" key="5">
    <source>
        <dbReference type="ARBA" id="ARBA00023163"/>
    </source>
</evidence>
<comment type="caution">
    <text evidence="9">The sequence shown here is derived from an EMBL/GenBank/DDBJ whole genome shotgun (WGS) entry which is preliminary data.</text>
</comment>
<evidence type="ECO:0000259" key="8">
    <source>
        <dbReference type="PROSITE" id="PS51294"/>
    </source>
</evidence>
<dbReference type="InterPro" id="IPR006447">
    <property type="entry name" value="Myb_dom_plants"/>
</dbReference>
<feature type="compositionally biased region" description="Basic and acidic residues" evidence="7">
    <location>
        <begin position="423"/>
        <end position="442"/>
    </location>
</feature>
<gene>
    <name evidence="9" type="ORF">PVK06_025863</name>
</gene>
<comment type="similarity">
    <text evidence="2">Belongs to the MYB-CC family.</text>
</comment>
<keyword evidence="4" id="KW-0175">Coiled coil</keyword>
<protein>
    <recommendedName>
        <fullName evidence="8">HTH myb-type domain-containing protein</fullName>
    </recommendedName>
</protein>
<dbReference type="EMBL" id="JARKNE010000008">
    <property type="protein sequence ID" value="KAK5810551.1"/>
    <property type="molecule type" value="Genomic_DNA"/>
</dbReference>
<evidence type="ECO:0000256" key="1">
    <source>
        <dbReference type="ARBA" id="ARBA00004123"/>
    </source>
</evidence>
<dbReference type="PANTHER" id="PTHR31499:SF79">
    <property type="entry name" value="HTH MYB-TYPE DOMAIN-CONTAINING PROTEIN"/>
    <property type="match status" value="1"/>
</dbReference>